<protein>
    <submittedName>
        <fullName evidence="1">Uncharacterized protein</fullName>
    </submittedName>
</protein>
<organism evidence="1 2">
    <name type="scientific">Pleurodeles waltl</name>
    <name type="common">Iberian ribbed newt</name>
    <dbReference type="NCBI Taxonomy" id="8319"/>
    <lineage>
        <taxon>Eukaryota</taxon>
        <taxon>Metazoa</taxon>
        <taxon>Chordata</taxon>
        <taxon>Craniata</taxon>
        <taxon>Vertebrata</taxon>
        <taxon>Euteleostomi</taxon>
        <taxon>Amphibia</taxon>
        <taxon>Batrachia</taxon>
        <taxon>Caudata</taxon>
        <taxon>Salamandroidea</taxon>
        <taxon>Salamandridae</taxon>
        <taxon>Pleurodelinae</taxon>
        <taxon>Pleurodeles</taxon>
    </lineage>
</organism>
<name>A0AAV7LP71_PLEWA</name>
<evidence type="ECO:0000313" key="1">
    <source>
        <dbReference type="EMBL" id="KAJ1090688.1"/>
    </source>
</evidence>
<dbReference type="Proteomes" id="UP001066276">
    <property type="component" value="Chromosome 11"/>
</dbReference>
<keyword evidence="2" id="KW-1185">Reference proteome</keyword>
<comment type="caution">
    <text evidence="1">The sequence shown here is derived from an EMBL/GenBank/DDBJ whole genome shotgun (WGS) entry which is preliminary data.</text>
</comment>
<dbReference type="AlphaFoldDB" id="A0AAV7LP71"/>
<gene>
    <name evidence="1" type="ORF">NDU88_003817</name>
</gene>
<accession>A0AAV7LP71</accession>
<reference evidence="1" key="1">
    <citation type="journal article" date="2022" name="bioRxiv">
        <title>Sequencing and chromosome-scale assembly of the giantPleurodeles waltlgenome.</title>
        <authorList>
            <person name="Brown T."/>
            <person name="Elewa A."/>
            <person name="Iarovenko S."/>
            <person name="Subramanian E."/>
            <person name="Araus A.J."/>
            <person name="Petzold A."/>
            <person name="Susuki M."/>
            <person name="Suzuki K.-i.T."/>
            <person name="Hayashi T."/>
            <person name="Toyoda A."/>
            <person name="Oliveira C."/>
            <person name="Osipova E."/>
            <person name="Leigh N.D."/>
            <person name="Simon A."/>
            <person name="Yun M.H."/>
        </authorList>
    </citation>
    <scope>NUCLEOTIDE SEQUENCE</scope>
    <source>
        <strain evidence="1">20211129_DDA</strain>
        <tissue evidence="1">Liver</tissue>
    </source>
</reference>
<evidence type="ECO:0000313" key="2">
    <source>
        <dbReference type="Proteomes" id="UP001066276"/>
    </source>
</evidence>
<proteinExistence type="predicted"/>
<dbReference type="EMBL" id="JANPWB010000015">
    <property type="protein sequence ID" value="KAJ1090688.1"/>
    <property type="molecule type" value="Genomic_DNA"/>
</dbReference>
<sequence>MKTEPCAIDAFWLQRRVGVCVANTEIKIIALLTSGWGKLAKKSNIHCYIKLQVDGVFRNLHAPDLLVC</sequence>